<gene>
    <name evidence="2" type="ORF">AYBTSS11_LOCUS25245</name>
</gene>
<accession>A0AA86T376</accession>
<feature type="compositionally biased region" description="Low complexity" evidence="1">
    <location>
        <begin position="61"/>
        <end position="70"/>
    </location>
</feature>
<evidence type="ECO:0000256" key="1">
    <source>
        <dbReference type="SAM" id="MobiDB-lite"/>
    </source>
</evidence>
<protein>
    <submittedName>
        <fullName evidence="2">Uncharacterized protein</fullName>
    </submittedName>
</protein>
<dbReference type="Proteomes" id="UP001189624">
    <property type="component" value="Chromosome 9"/>
</dbReference>
<proteinExistence type="predicted"/>
<keyword evidence="3" id="KW-1185">Reference proteome</keyword>
<dbReference type="EMBL" id="OY731406">
    <property type="protein sequence ID" value="CAJ1973185.1"/>
    <property type="molecule type" value="Genomic_DNA"/>
</dbReference>
<evidence type="ECO:0000313" key="3">
    <source>
        <dbReference type="Proteomes" id="UP001189624"/>
    </source>
</evidence>
<dbReference type="Gramene" id="rna-AYBTSS11_LOCUS25245">
    <property type="protein sequence ID" value="CAJ1973185.1"/>
    <property type="gene ID" value="gene-AYBTSS11_LOCUS25245"/>
</dbReference>
<dbReference type="AlphaFoldDB" id="A0AA86T376"/>
<organism evidence="2 3">
    <name type="scientific">Sphenostylis stenocarpa</name>
    <dbReference type="NCBI Taxonomy" id="92480"/>
    <lineage>
        <taxon>Eukaryota</taxon>
        <taxon>Viridiplantae</taxon>
        <taxon>Streptophyta</taxon>
        <taxon>Embryophyta</taxon>
        <taxon>Tracheophyta</taxon>
        <taxon>Spermatophyta</taxon>
        <taxon>Magnoliopsida</taxon>
        <taxon>eudicotyledons</taxon>
        <taxon>Gunneridae</taxon>
        <taxon>Pentapetalae</taxon>
        <taxon>rosids</taxon>
        <taxon>fabids</taxon>
        <taxon>Fabales</taxon>
        <taxon>Fabaceae</taxon>
        <taxon>Papilionoideae</taxon>
        <taxon>50 kb inversion clade</taxon>
        <taxon>NPAAA clade</taxon>
        <taxon>indigoferoid/millettioid clade</taxon>
        <taxon>Phaseoleae</taxon>
        <taxon>Sphenostylis</taxon>
    </lineage>
</organism>
<reference evidence="2" key="1">
    <citation type="submission" date="2023-10" db="EMBL/GenBank/DDBJ databases">
        <authorList>
            <person name="Domelevo Entfellner J.-B."/>
        </authorList>
    </citation>
    <scope>NUCLEOTIDE SEQUENCE</scope>
</reference>
<sequence>MEETTIGIGQGATSGGVVKLKGPYVVCVWWCMARGINRAYIHSKTAGSAHPFGNKNLVGCHNNSHSHSSPSPSPSHHIHV</sequence>
<feature type="region of interest" description="Disordered" evidence="1">
    <location>
        <begin position="57"/>
        <end position="80"/>
    </location>
</feature>
<evidence type="ECO:0000313" key="2">
    <source>
        <dbReference type="EMBL" id="CAJ1973185.1"/>
    </source>
</evidence>
<name>A0AA86T376_9FABA</name>